<feature type="transmembrane region" description="Helical" evidence="1">
    <location>
        <begin position="931"/>
        <end position="955"/>
    </location>
</feature>
<evidence type="ECO:0008006" key="4">
    <source>
        <dbReference type="Google" id="ProtNLM"/>
    </source>
</evidence>
<evidence type="ECO:0000313" key="2">
    <source>
        <dbReference type="EMBL" id="BCJ34574.1"/>
    </source>
</evidence>
<feature type="transmembrane region" description="Helical" evidence="1">
    <location>
        <begin position="873"/>
        <end position="895"/>
    </location>
</feature>
<keyword evidence="1" id="KW-0812">Transmembrane</keyword>
<dbReference type="RefSeq" id="WP_203961288.1">
    <property type="nucleotide sequence ID" value="NZ_AP023355.1"/>
</dbReference>
<feature type="transmembrane region" description="Helical" evidence="1">
    <location>
        <begin position="975"/>
        <end position="998"/>
    </location>
</feature>
<dbReference type="GO" id="GO:0005886">
    <property type="term" value="C:plasma membrane"/>
    <property type="evidence" value="ECO:0007669"/>
    <property type="project" value="TreeGrafter"/>
</dbReference>
<protein>
    <recommendedName>
        <fullName evidence="4">FtsX-like permease family protein</fullName>
    </recommendedName>
</protein>
<evidence type="ECO:0000256" key="1">
    <source>
        <dbReference type="SAM" id="Phobius"/>
    </source>
</evidence>
<feature type="transmembrane region" description="Helical" evidence="1">
    <location>
        <begin position="282"/>
        <end position="304"/>
    </location>
</feature>
<accession>A0A7R7DMT4</accession>
<evidence type="ECO:0000313" key="3">
    <source>
        <dbReference type="Proteomes" id="UP000611640"/>
    </source>
</evidence>
<dbReference type="PANTHER" id="PTHR30572:SF4">
    <property type="entry name" value="ABC TRANSPORTER PERMEASE YTRF"/>
    <property type="match status" value="1"/>
</dbReference>
<feature type="transmembrane region" description="Helical" evidence="1">
    <location>
        <begin position="368"/>
        <end position="391"/>
    </location>
</feature>
<dbReference type="EMBL" id="AP023355">
    <property type="protein sequence ID" value="BCJ34574.1"/>
    <property type="molecule type" value="Genomic_DNA"/>
</dbReference>
<gene>
    <name evidence="2" type="ORF">Athai_20770</name>
</gene>
<dbReference type="Proteomes" id="UP000611640">
    <property type="component" value="Chromosome"/>
</dbReference>
<feature type="transmembrane region" description="Helical" evidence="1">
    <location>
        <begin position="325"/>
        <end position="348"/>
    </location>
</feature>
<feature type="transmembrane region" description="Helical" evidence="1">
    <location>
        <begin position="19"/>
        <end position="41"/>
    </location>
</feature>
<dbReference type="PANTHER" id="PTHR30572">
    <property type="entry name" value="MEMBRANE COMPONENT OF TRANSPORTER-RELATED"/>
    <property type="match status" value="1"/>
</dbReference>
<proteinExistence type="predicted"/>
<keyword evidence="1" id="KW-1133">Transmembrane helix</keyword>
<name>A0A7R7DMT4_9ACTN</name>
<keyword evidence="3" id="KW-1185">Reference proteome</keyword>
<dbReference type="GO" id="GO:0022857">
    <property type="term" value="F:transmembrane transporter activity"/>
    <property type="evidence" value="ECO:0007669"/>
    <property type="project" value="TreeGrafter"/>
</dbReference>
<reference evidence="2 3" key="1">
    <citation type="submission" date="2020-08" db="EMBL/GenBank/DDBJ databases">
        <title>Whole genome shotgun sequence of Actinocatenispora thailandica NBRC 105041.</title>
        <authorList>
            <person name="Komaki H."/>
            <person name="Tamura T."/>
        </authorList>
    </citation>
    <scope>NUCLEOTIDE SEQUENCE [LARGE SCALE GENOMIC DNA]</scope>
    <source>
        <strain evidence="2 3">NBRC 105041</strain>
    </source>
</reference>
<sequence length="1011" mass="102770">MAAVGVTVRGIRYRAGRSLVVFVLSVVATTAVVLVPGYTLAAERSALADQLRSRPAESIGLTVTGDGLDTLDDAAKTMLRDTPRLAAVTGRRWAGASGTVGLASQPDLPDAMVAYRSGLCAQLRLAAGHCPSAGGTGLLAEVGTARRYGLSVGDTVRFHRGDGDAQGTPASRYVHRIVGLYRMPDAGATYWWGGGSFGTLDTEPLLSSNPRSVAFPGVRDASAEVDIEVLPDAVSLTGARALRTATVDAGVTLEQAGCHLSTGLPAAIDAAGRDRSAILSSVPVVVVPLVLLCLFVLYLAVAAVTEERGPEVALAKLRGFGGVGAARFGLAETLLVIVLAAPVGLLAGLGGTELLAALVLAPGTHVALSWPVLAAAGLALLGAAAAAAVAARHTVRATPLALLRRVPARGRWRANVLEGAIAALAAAALYQVLSDPGSTLGLLAPPLIALVVGLAAARATALLAGRRRITGSGRVRPYRLLARAQLARRPIAQRLVLTVTVAVALLGFAVVATDVAAHNRSVVAADRVGANAVYTVRAGTPQQLVTAVRQVDPAGHSLMAAMRTSVHYGDGTMSVLAVDSGRLPVAATWPGRDAGSLRALVAALPSRTAAPLAVRGPLAATVRAGDAPTGAHALTLTAQVTDAVGAARTIELGTLRAGTHSYSAALPGCARGCRLVGLGISRYPGDSSQLRARLAITALTDHGTALDAGLRTAGRWRAMGAGSPLTPAPSTSDGLVLGYDGSQDVDALLGYASVPRRLPAVLAGPAPADDPHATRFEFPALGGTPLPFTVVGHDREIPRAGRRALLTDLGGLQRLTAVTPDASADTVPTYEVWAGPGAPTDLAARLAAAGVPVTGTATLAQARHRLARQAPGLALHLYLVAGVAAVLLALGAVLLSCYTGAGTRRYEAAALAVAGVPASELRRAVRAEFRAVLGIPLLAGLMAGAVGAVLLLPAIKLVTATDAGVHRSYALGPYWLPGAMFAAVAAMLAVTVLATRMLERVEPALLRGGAR</sequence>
<dbReference type="KEGG" id="atl:Athai_20770"/>
<feature type="transmembrane region" description="Helical" evidence="1">
    <location>
        <begin position="412"/>
        <end position="430"/>
    </location>
</feature>
<organism evidence="2 3">
    <name type="scientific">Actinocatenispora thailandica</name>
    <dbReference type="NCBI Taxonomy" id="227318"/>
    <lineage>
        <taxon>Bacteria</taxon>
        <taxon>Bacillati</taxon>
        <taxon>Actinomycetota</taxon>
        <taxon>Actinomycetes</taxon>
        <taxon>Micromonosporales</taxon>
        <taxon>Micromonosporaceae</taxon>
        <taxon>Actinocatenispora</taxon>
    </lineage>
</organism>
<dbReference type="AlphaFoldDB" id="A0A7R7DMT4"/>
<feature type="transmembrane region" description="Helical" evidence="1">
    <location>
        <begin position="442"/>
        <end position="464"/>
    </location>
</feature>
<feature type="transmembrane region" description="Helical" evidence="1">
    <location>
        <begin position="495"/>
        <end position="512"/>
    </location>
</feature>
<dbReference type="InterPro" id="IPR050250">
    <property type="entry name" value="Macrolide_Exporter_MacB"/>
</dbReference>
<keyword evidence="1" id="KW-0472">Membrane</keyword>